<dbReference type="PROSITE" id="PS50893">
    <property type="entry name" value="ABC_TRANSPORTER_2"/>
    <property type="match status" value="2"/>
</dbReference>
<dbReference type="EMBL" id="FMIA01000002">
    <property type="protein sequence ID" value="SCL58141.1"/>
    <property type="molecule type" value="Genomic_DNA"/>
</dbReference>
<dbReference type="CDD" id="cd03216">
    <property type="entry name" value="ABC_Carb_Monos_I"/>
    <property type="match status" value="1"/>
</dbReference>
<keyword evidence="3" id="KW-0762">Sugar transport</keyword>
<dbReference type="InterPro" id="IPR003439">
    <property type="entry name" value="ABC_transporter-like_ATP-bd"/>
</dbReference>
<keyword evidence="2" id="KW-1003">Cell membrane</keyword>
<evidence type="ECO:0000259" key="9">
    <source>
        <dbReference type="PROSITE" id="PS50893"/>
    </source>
</evidence>
<evidence type="ECO:0000313" key="11">
    <source>
        <dbReference type="Proteomes" id="UP000198937"/>
    </source>
</evidence>
<dbReference type="PANTHER" id="PTHR43790">
    <property type="entry name" value="CARBOHYDRATE TRANSPORT ATP-BINDING PROTEIN MG119-RELATED"/>
    <property type="match status" value="1"/>
</dbReference>
<name>A0A1C6UVY0_9ACTN</name>
<dbReference type="CDD" id="cd03215">
    <property type="entry name" value="ABC_Carb_Monos_II"/>
    <property type="match status" value="1"/>
</dbReference>
<feature type="domain" description="ABC transporter" evidence="9">
    <location>
        <begin position="259"/>
        <end position="499"/>
    </location>
</feature>
<protein>
    <submittedName>
        <fullName evidence="10">Ribose transport system ATP-binding protein</fullName>
    </submittedName>
</protein>
<organism evidence="10 11">
    <name type="scientific">Micromonospora yangpuensis</name>
    <dbReference type="NCBI Taxonomy" id="683228"/>
    <lineage>
        <taxon>Bacteria</taxon>
        <taxon>Bacillati</taxon>
        <taxon>Actinomycetota</taxon>
        <taxon>Actinomycetes</taxon>
        <taxon>Micromonosporales</taxon>
        <taxon>Micromonosporaceae</taxon>
        <taxon>Micromonospora</taxon>
    </lineage>
</organism>
<sequence length="503" mass="52463">MTGQPWLSAVGLHKQFGPTVAISGADLTLRPGEIRGVVGPNGAGKSTLMQILAGNLTPEHGEIRIDGTPVTFRRPGDAIAAGISLVPQEMRLGPNLSVADNVVLGNEPRRLGFVSARRSRQLAETALRRLGAHLDPDAAVTSLSPVDRRLVMVARALARDARLVILDEPTAALAPHEAGAILTAVRSIAATGVSFLYVSHRFDDIEQIADTVTGVRDARVVADLPRDQIRRAALVALVSPVDELSHPVPPTARAARAAATAEPVLRVDDLRGGPLQGVSLAVGPGEIVGVAGLSGSGADELMSMVAGITVRAGGTVRVAGGALPSGDRVRAVRAGVAYVPGNRTLAVLPNHDIRTNVSISNLRSFSRWGVPTGGRETTVVRRLMDAVRLTAAPGQTISSLSGGNQQKAVFARWMARDCTVLLLHDPTAGVDVRARAEIHQRVRELAATGLGVVVVTTDVPELVELSDRVLVLDRGALVADLPGAGLTEQAVLTAMVSTPVSAR</sequence>
<evidence type="ECO:0000256" key="1">
    <source>
        <dbReference type="ARBA" id="ARBA00022448"/>
    </source>
</evidence>
<evidence type="ECO:0000256" key="5">
    <source>
        <dbReference type="ARBA" id="ARBA00022741"/>
    </source>
</evidence>
<evidence type="ECO:0000313" key="10">
    <source>
        <dbReference type="EMBL" id="SCL58141.1"/>
    </source>
</evidence>
<evidence type="ECO:0000256" key="8">
    <source>
        <dbReference type="ARBA" id="ARBA00023136"/>
    </source>
</evidence>
<feature type="domain" description="ABC transporter" evidence="9">
    <location>
        <begin position="7"/>
        <end position="242"/>
    </location>
</feature>
<dbReference type="PANTHER" id="PTHR43790:SF3">
    <property type="entry name" value="D-ALLOSE IMPORT ATP-BINDING PROTEIN ALSA-RELATED"/>
    <property type="match status" value="1"/>
</dbReference>
<dbReference type="PROSITE" id="PS00211">
    <property type="entry name" value="ABC_TRANSPORTER_1"/>
    <property type="match status" value="1"/>
</dbReference>
<dbReference type="AlphaFoldDB" id="A0A1C6UVY0"/>
<evidence type="ECO:0000256" key="3">
    <source>
        <dbReference type="ARBA" id="ARBA00022597"/>
    </source>
</evidence>
<evidence type="ECO:0000256" key="6">
    <source>
        <dbReference type="ARBA" id="ARBA00022840"/>
    </source>
</evidence>
<dbReference type="Gene3D" id="3.40.50.300">
    <property type="entry name" value="P-loop containing nucleotide triphosphate hydrolases"/>
    <property type="match status" value="2"/>
</dbReference>
<dbReference type="InterPro" id="IPR017871">
    <property type="entry name" value="ABC_transporter-like_CS"/>
</dbReference>
<dbReference type="STRING" id="683228.GA0070617_3733"/>
<keyword evidence="4" id="KW-0677">Repeat</keyword>
<evidence type="ECO:0000256" key="7">
    <source>
        <dbReference type="ARBA" id="ARBA00022967"/>
    </source>
</evidence>
<gene>
    <name evidence="10" type="ORF">GA0070617_3733</name>
</gene>
<dbReference type="InterPro" id="IPR027417">
    <property type="entry name" value="P-loop_NTPase"/>
</dbReference>
<dbReference type="GO" id="GO:0016887">
    <property type="term" value="F:ATP hydrolysis activity"/>
    <property type="evidence" value="ECO:0007669"/>
    <property type="project" value="InterPro"/>
</dbReference>
<keyword evidence="6 10" id="KW-0067">ATP-binding</keyword>
<keyword evidence="1" id="KW-0813">Transport</keyword>
<dbReference type="InterPro" id="IPR050107">
    <property type="entry name" value="ABC_carbohydrate_import_ATPase"/>
</dbReference>
<accession>A0A1C6UVY0</accession>
<dbReference type="Pfam" id="PF00005">
    <property type="entry name" value="ABC_tran"/>
    <property type="match status" value="2"/>
</dbReference>
<proteinExistence type="predicted"/>
<evidence type="ECO:0000256" key="4">
    <source>
        <dbReference type="ARBA" id="ARBA00022737"/>
    </source>
</evidence>
<keyword evidence="7" id="KW-1278">Translocase</keyword>
<evidence type="ECO:0000256" key="2">
    <source>
        <dbReference type="ARBA" id="ARBA00022475"/>
    </source>
</evidence>
<dbReference type="InterPro" id="IPR003593">
    <property type="entry name" value="AAA+_ATPase"/>
</dbReference>
<dbReference type="SMART" id="SM00382">
    <property type="entry name" value="AAA"/>
    <property type="match status" value="2"/>
</dbReference>
<keyword evidence="11" id="KW-1185">Reference proteome</keyword>
<reference evidence="11" key="1">
    <citation type="submission" date="2016-06" db="EMBL/GenBank/DDBJ databases">
        <authorList>
            <person name="Varghese N."/>
            <person name="Submissions Spin"/>
        </authorList>
    </citation>
    <scope>NUCLEOTIDE SEQUENCE [LARGE SCALE GENOMIC DNA]</scope>
    <source>
        <strain evidence="11">DSM 45577</strain>
    </source>
</reference>
<dbReference type="GO" id="GO:0005524">
    <property type="term" value="F:ATP binding"/>
    <property type="evidence" value="ECO:0007669"/>
    <property type="project" value="UniProtKB-KW"/>
</dbReference>
<dbReference type="OrthoDB" id="39350at2"/>
<dbReference type="Proteomes" id="UP000198937">
    <property type="component" value="Unassembled WGS sequence"/>
</dbReference>
<keyword evidence="5" id="KW-0547">Nucleotide-binding</keyword>
<dbReference type="RefSeq" id="WP_091439843.1">
    <property type="nucleotide sequence ID" value="NZ_BMMJ01000014.1"/>
</dbReference>
<keyword evidence="8" id="KW-0472">Membrane</keyword>
<dbReference type="SUPFAM" id="SSF52540">
    <property type="entry name" value="P-loop containing nucleoside triphosphate hydrolases"/>
    <property type="match status" value="2"/>
</dbReference>